<evidence type="ECO:0000256" key="1">
    <source>
        <dbReference type="ARBA" id="ARBA00004167"/>
    </source>
</evidence>
<feature type="transmembrane region" description="Helical" evidence="6">
    <location>
        <begin position="20"/>
        <end position="40"/>
    </location>
</feature>
<dbReference type="Pfam" id="PF13103">
    <property type="entry name" value="TonB_2"/>
    <property type="match status" value="1"/>
</dbReference>
<feature type="region of interest" description="Disordered" evidence="5">
    <location>
        <begin position="144"/>
        <end position="166"/>
    </location>
</feature>
<keyword evidence="3 6" id="KW-1133">Transmembrane helix</keyword>
<feature type="region of interest" description="Disordered" evidence="5">
    <location>
        <begin position="61"/>
        <end position="132"/>
    </location>
</feature>
<dbReference type="EMBL" id="JABBJJ010000173">
    <property type="protein sequence ID" value="NMO19217.1"/>
    <property type="molecule type" value="Genomic_DNA"/>
</dbReference>
<organism evidence="7 8">
    <name type="scientific">Pyxidicoccus fallax</name>
    <dbReference type="NCBI Taxonomy" id="394095"/>
    <lineage>
        <taxon>Bacteria</taxon>
        <taxon>Pseudomonadati</taxon>
        <taxon>Myxococcota</taxon>
        <taxon>Myxococcia</taxon>
        <taxon>Myxococcales</taxon>
        <taxon>Cystobacterineae</taxon>
        <taxon>Myxococcaceae</taxon>
        <taxon>Pyxidicoccus</taxon>
    </lineage>
</organism>
<keyword evidence="2 6" id="KW-0812">Transmembrane</keyword>
<evidence type="ECO:0000313" key="7">
    <source>
        <dbReference type="EMBL" id="NMO19217.1"/>
    </source>
</evidence>
<feature type="compositionally biased region" description="Pro residues" evidence="5">
    <location>
        <begin position="109"/>
        <end position="121"/>
    </location>
</feature>
<name>A0A848LMY0_9BACT</name>
<dbReference type="AlphaFoldDB" id="A0A848LMY0"/>
<accession>A0A848LMY0</accession>
<sequence length="264" mass="28274">MTDTAYGHSLLVSRPSRLSRFIGVSVVGHIALLVAAVLYARLSSGPKMDLDAKPIKASLVRLGKPRDPKLLPRKEQLPPPPKQVDAPKPPPDAPAPAPTPAAVAVPIPGVKPEPSSAPKPTPQKGETTGEDRRKRLFGAFDKTAKAAEEEPEGAEDGDPDGDSATAEGERYFGLLQSQVRRHYNVADTIPETERLRLNTVVAVRLGRTGEVLDVSLTKPSGNDLFDSAVVTAVRKAAPFSPPPEHLRETLQKHGVNLSFRPNAL</sequence>
<dbReference type="InterPro" id="IPR006260">
    <property type="entry name" value="TonB/TolA_C"/>
</dbReference>
<protein>
    <submittedName>
        <fullName evidence="7">TonB family protein</fullName>
    </submittedName>
</protein>
<evidence type="ECO:0000256" key="6">
    <source>
        <dbReference type="SAM" id="Phobius"/>
    </source>
</evidence>
<feature type="compositionally biased region" description="Basic and acidic residues" evidence="5">
    <location>
        <begin position="64"/>
        <end position="76"/>
    </location>
</feature>
<dbReference type="NCBIfam" id="TIGR01352">
    <property type="entry name" value="tonB_Cterm"/>
    <property type="match status" value="1"/>
</dbReference>
<evidence type="ECO:0000256" key="4">
    <source>
        <dbReference type="ARBA" id="ARBA00023136"/>
    </source>
</evidence>
<comment type="caution">
    <text evidence="7">The sequence shown here is derived from an EMBL/GenBank/DDBJ whole genome shotgun (WGS) entry which is preliminary data.</text>
</comment>
<feature type="compositionally biased region" description="Pro residues" evidence="5">
    <location>
        <begin position="77"/>
        <end position="99"/>
    </location>
</feature>
<reference evidence="7 8" key="1">
    <citation type="submission" date="2020-04" db="EMBL/GenBank/DDBJ databases">
        <title>Draft genome of Pyxidicoccus fallax type strain.</title>
        <authorList>
            <person name="Whitworth D.E."/>
        </authorList>
    </citation>
    <scope>NUCLEOTIDE SEQUENCE [LARGE SCALE GENOMIC DNA]</scope>
    <source>
        <strain evidence="7 8">DSM 14698</strain>
    </source>
</reference>
<evidence type="ECO:0000256" key="3">
    <source>
        <dbReference type="ARBA" id="ARBA00022989"/>
    </source>
</evidence>
<dbReference type="Gene3D" id="3.30.1150.10">
    <property type="match status" value="1"/>
</dbReference>
<evidence type="ECO:0000313" key="8">
    <source>
        <dbReference type="Proteomes" id="UP000518300"/>
    </source>
</evidence>
<dbReference type="RefSeq" id="WP_169348470.1">
    <property type="nucleotide sequence ID" value="NZ_JABBJJ010000173.1"/>
</dbReference>
<keyword evidence="8" id="KW-1185">Reference proteome</keyword>
<dbReference type="GO" id="GO:0016020">
    <property type="term" value="C:membrane"/>
    <property type="evidence" value="ECO:0007669"/>
    <property type="project" value="UniProtKB-SubCell"/>
</dbReference>
<proteinExistence type="predicted"/>
<gene>
    <name evidence="7" type="ORF">HG543_30755</name>
</gene>
<evidence type="ECO:0000256" key="2">
    <source>
        <dbReference type="ARBA" id="ARBA00022692"/>
    </source>
</evidence>
<comment type="subcellular location">
    <subcellularLocation>
        <location evidence="1">Membrane</location>
        <topology evidence="1">Single-pass membrane protein</topology>
    </subcellularLocation>
</comment>
<evidence type="ECO:0000256" key="5">
    <source>
        <dbReference type="SAM" id="MobiDB-lite"/>
    </source>
</evidence>
<dbReference type="SUPFAM" id="SSF74653">
    <property type="entry name" value="TolA/TonB C-terminal domain"/>
    <property type="match status" value="1"/>
</dbReference>
<feature type="compositionally biased region" description="Acidic residues" evidence="5">
    <location>
        <begin position="149"/>
        <end position="161"/>
    </location>
</feature>
<keyword evidence="4 6" id="KW-0472">Membrane</keyword>
<dbReference type="Proteomes" id="UP000518300">
    <property type="component" value="Unassembled WGS sequence"/>
</dbReference>